<dbReference type="InterPro" id="IPR014902">
    <property type="entry name" value="FHBP-like_C"/>
</dbReference>
<dbReference type="SUPFAM" id="SSF56925">
    <property type="entry name" value="OMPA-like"/>
    <property type="match status" value="1"/>
</dbReference>
<dbReference type="Proteomes" id="UP000614058">
    <property type="component" value="Unassembled WGS sequence"/>
</dbReference>
<keyword evidence="3" id="KW-0732">Signal</keyword>
<protein>
    <recommendedName>
        <fullName evidence="4">Factor H binding protein-like C-terminal domain-containing protein</fullName>
    </recommendedName>
</protein>
<gene>
    <name evidence="5" type="ORF">JDW22_08755</name>
</gene>
<feature type="domain" description="Factor H binding protein-like C-terminal" evidence="4">
    <location>
        <begin position="173"/>
        <end position="283"/>
    </location>
</feature>
<reference evidence="5 6" key="1">
    <citation type="journal article" date="2021" name="Pathogens">
        <title>Isolation and Characterization of Kingella bonacorsii sp. nov., A Novel Kingella Species Detected in a Stable Periodontitis Subject.</title>
        <authorList>
            <person name="Antezack A."/>
            <person name="Boxberger M."/>
            <person name="Rolland C."/>
            <person name="Monnet-Corti V."/>
            <person name="La Scola B."/>
        </authorList>
    </citation>
    <scope>NUCLEOTIDE SEQUENCE [LARGE SCALE GENOMIC DNA]</scope>
    <source>
        <strain evidence="5 6">Marseille-Q4569</strain>
    </source>
</reference>
<dbReference type="Pfam" id="PF08794">
    <property type="entry name" value="FHBP_C"/>
    <property type="match status" value="1"/>
</dbReference>
<evidence type="ECO:0000256" key="1">
    <source>
        <dbReference type="ARBA" id="ARBA00004442"/>
    </source>
</evidence>
<dbReference type="Gene3D" id="2.40.160.90">
    <property type="match status" value="1"/>
</dbReference>
<evidence type="ECO:0000256" key="2">
    <source>
        <dbReference type="SAM" id="MobiDB-lite"/>
    </source>
</evidence>
<accession>A0ABS1BUU3</accession>
<feature type="signal peptide" evidence="3">
    <location>
        <begin position="1"/>
        <end position="23"/>
    </location>
</feature>
<comment type="caution">
    <text evidence="5">The sequence shown here is derived from an EMBL/GenBank/DDBJ whole genome shotgun (WGS) entry which is preliminary data.</text>
</comment>
<comment type="subcellular location">
    <subcellularLocation>
        <location evidence="1">Cell outer membrane</location>
    </subcellularLocation>
</comment>
<keyword evidence="6" id="KW-1185">Reference proteome</keyword>
<feature type="region of interest" description="Disordered" evidence="2">
    <location>
        <begin position="24"/>
        <end position="45"/>
    </location>
</feature>
<evidence type="ECO:0000313" key="6">
    <source>
        <dbReference type="Proteomes" id="UP000614058"/>
    </source>
</evidence>
<evidence type="ECO:0000259" key="4">
    <source>
        <dbReference type="Pfam" id="PF08794"/>
    </source>
</evidence>
<evidence type="ECO:0000313" key="5">
    <source>
        <dbReference type="EMBL" id="MBK0396655.1"/>
    </source>
</evidence>
<proteinExistence type="predicted"/>
<evidence type="ECO:0000256" key="3">
    <source>
        <dbReference type="SAM" id="SignalP"/>
    </source>
</evidence>
<organism evidence="5 6">
    <name type="scientific">Kingella bonacorsii</name>
    <dbReference type="NCBI Taxonomy" id="2796361"/>
    <lineage>
        <taxon>Bacteria</taxon>
        <taxon>Pseudomonadati</taxon>
        <taxon>Pseudomonadota</taxon>
        <taxon>Betaproteobacteria</taxon>
        <taxon>Neisseriales</taxon>
        <taxon>Neisseriaceae</taxon>
        <taxon>Kingella</taxon>
    </lineage>
</organism>
<dbReference type="EMBL" id="JAEHNZ010000002">
    <property type="protein sequence ID" value="MBK0396655.1"/>
    <property type="molecule type" value="Genomic_DNA"/>
</dbReference>
<name>A0ABS1BUU3_9NEIS</name>
<dbReference type="InterPro" id="IPR011250">
    <property type="entry name" value="OMP/PagP_B-barrel"/>
</dbReference>
<sequence length="299" mass="31814">MSLKQLGSLTLVALCLAACSSGGGGSGSSNNLNVPGTSNNNANNNRADFSVPKLVKVSDMRNDLQDYVQSYLDPSANLSSYAFKMNGKTYTSGNIDLATLGNGLKQVDFVETASAKINGQTQNITQTGKFHLYQQLYSIVLSMPRTGGQVGNLRQIEKDDFEVTYMDGQPTKTLPSAGSFNYKGVAFTEKEQGNLNYTINFDTKKGAGSISGINQTGNITLHESDIVKVQDGVAFKNNSAFTYGEKKDVYGVLNGAATTEKQGVASYELGIFGPNADEVAGAVFQEHDEGTVGFGGKKQ</sequence>
<dbReference type="RefSeq" id="WP_200522697.1">
    <property type="nucleotide sequence ID" value="NZ_JAEHNZ010000002.1"/>
</dbReference>
<feature type="chain" id="PRO_5045637406" description="Factor H binding protein-like C-terminal domain-containing protein" evidence="3">
    <location>
        <begin position="24"/>
        <end position="299"/>
    </location>
</feature>